<feature type="transmembrane region" description="Helical" evidence="7">
    <location>
        <begin position="398"/>
        <end position="418"/>
    </location>
</feature>
<keyword evidence="5 6" id="KW-0482">Metalloprotease</keyword>
<feature type="transmembrane region" description="Helical" evidence="7">
    <location>
        <begin position="357"/>
        <end position="378"/>
    </location>
</feature>
<comment type="cofactor">
    <cofactor evidence="6">
        <name>Zn(2+)</name>
        <dbReference type="ChEBI" id="CHEBI:29105"/>
    </cofactor>
    <text evidence="6">Binds 1 zinc ion per subunit.</text>
</comment>
<evidence type="ECO:0000259" key="8">
    <source>
        <dbReference type="Pfam" id="PF01435"/>
    </source>
</evidence>
<evidence type="ECO:0000256" key="7">
    <source>
        <dbReference type="SAM" id="Phobius"/>
    </source>
</evidence>
<keyword evidence="7" id="KW-0812">Transmembrane</keyword>
<keyword evidence="7" id="KW-1133">Transmembrane helix</keyword>
<evidence type="ECO:0000256" key="1">
    <source>
        <dbReference type="ARBA" id="ARBA00022670"/>
    </source>
</evidence>
<keyword evidence="4 6" id="KW-0862">Zinc</keyword>
<feature type="transmembrane region" description="Helical" evidence="7">
    <location>
        <begin position="186"/>
        <end position="203"/>
    </location>
</feature>
<keyword evidence="3 6" id="KW-0378">Hydrolase</keyword>
<evidence type="ECO:0000313" key="9">
    <source>
        <dbReference type="EMBL" id="QNO46699.1"/>
    </source>
</evidence>
<dbReference type="AlphaFoldDB" id="A0A7G9YFB5"/>
<dbReference type="GO" id="GO:0006508">
    <property type="term" value="P:proteolysis"/>
    <property type="evidence" value="ECO:0007669"/>
    <property type="project" value="UniProtKB-KW"/>
</dbReference>
<dbReference type="Pfam" id="PF01435">
    <property type="entry name" value="Peptidase_M48"/>
    <property type="match status" value="1"/>
</dbReference>
<keyword evidence="2" id="KW-0479">Metal-binding</keyword>
<accession>A0A7G9YFB5</accession>
<feature type="transmembrane region" description="Helical" evidence="7">
    <location>
        <begin position="314"/>
        <end position="337"/>
    </location>
</feature>
<feature type="transmembrane region" description="Helical" evidence="7">
    <location>
        <begin position="20"/>
        <end position="38"/>
    </location>
</feature>
<evidence type="ECO:0000256" key="2">
    <source>
        <dbReference type="ARBA" id="ARBA00022723"/>
    </source>
</evidence>
<organism evidence="9">
    <name type="scientific">Candidatus Methanogaster sp. ANME-2c ERB4</name>
    <dbReference type="NCBI Taxonomy" id="2759911"/>
    <lineage>
        <taxon>Archaea</taxon>
        <taxon>Methanobacteriati</taxon>
        <taxon>Methanobacteriota</taxon>
        <taxon>Stenosarchaea group</taxon>
        <taxon>Methanomicrobia</taxon>
        <taxon>Methanosarcinales</taxon>
        <taxon>ANME-2 cluster</taxon>
        <taxon>Candidatus Methanogasteraceae</taxon>
        <taxon>Candidatus Methanogaster</taxon>
    </lineage>
</organism>
<keyword evidence="7" id="KW-0472">Membrane</keyword>
<keyword evidence="1 6" id="KW-0645">Protease</keyword>
<protein>
    <recommendedName>
        <fullName evidence="8">Peptidase M48 domain-containing protein</fullName>
    </recommendedName>
</protein>
<feature type="domain" description="Peptidase M48" evidence="8">
    <location>
        <begin position="124"/>
        <end position="307"/>
    </location>
</feature>
<evidence type="ECO:0000256" key="5">
    <source>
        <dbReference type="ARBA" id="ARBA00023049"/>
    </source>
</evidence>
<evidence type="ECO:0000256" key="3">
    <source>
        <dbReference type="ARBA" id="ARBA00022801"/>
    </source>
</evidence>
<reference evidence="9" key="1">
    <citation type="submission" date="2020-06" db="EMBL/GenBank/DDBJ databases">
        <title>Unique genomic features of the anaerobic methanotrophic archaea.</title>
        <authorList>
            <person name="Chadwick G.L."/>
            <person name="Skennerton C.T."/>
            <person name="Laso-Perez R."/>
            <person name="Leu A.O."/>
            <person name="Speth D.R."/>
            <person name="Yu H."/>
            <person name="Morgan-Lang C."/>
            <person name="Hatzenpichler R."/>
            <person name="Goudeau D."/>
            <person name="Malmstrom R."/>
            <person name="Brazelton W.J."/>
            <person name="Woyke T."/>
            <person name="Hallam S.J."/>
            <person name="Tyson G.W."/>
            <person name="Wegener G."/>
            <person name="Boetius A."/>
            <person name="Orphan V."/>
        </authorList>
    </citation>
    <scope>NUCLEOTIDE SEQUENCE</scope>
</reference>
<dbReference type="EMBL" id="MT631214">
    <property type="protein sequence ID" value="QNO46699.1"/>
    <property type="molecule type" value="Genomic_DNA"/>
</dbReference>
<dbReference type="Gene3D" id="3.30.2010.10">
    <property type="entry name" value="Metalloproteases ('zincins'), catalytic domain"/>
    <property type="match status" value="1"/>
</dbReference>
<sequence>MTSINSNADSRGGSVPPWLWFWLILYFLSIPGQIRFYKPIIEDLFSLNDLFGVVNVPGLLPSFVLLIGVLLIFFPTLRASYLERRFQLVEPDQNSSALIEMKAFLQQHVPGIHIKTNMLRTDQLAFVYPLGYRNTGIALFGGLFRLWHSDRKTAEAVLLHEAAHCRHGDVLIVGAGSFFEALVKKFIILYLLLCFPPLLWSIASESISVFQSGIPFAHKLQQFFIIILPGSFLQLLGLLGLLTSIFVLPIIAVWSAEFNADRFVINQQKSSTNLLSALDKISPTFSIFSWIIFRLTHPPIKMRQWAAKTRLSGFLLILLLFPAAYFANLIALIIRALSGYLLIYNLDITFSKLANNIAIYFAAIAPKWCAMAVLFLLWPFLSVYWEQYFGGSREAQNLEIYTVYIVSALIVGLPALLWL</sequence>
<name>A0A7G9YFB5_9EURY</name>
<comment type="similarity">
    <text evidence="6">Belongs to the peptidase M48 family.</text>
</comment>
<proteinExistence type="inferred from homology"/>
<dbReference type="GO" id="GO:0004222">
    <property type="term" value="F:metalloendopeptidase activity"/>
    <property type="evidence" value="ECO:0007669"/>
    <property type="project" value="InterPro"/>
</dbReference>
<feature type="transmembrane region" description="Helical" evidence="7">
    <location>
        <begin position="223"/>
        <end position="254"/>
    </location>
</feature>
<dbReference type="InterPro" id="IPR001915">
    <property type="entry name" value="Peptidase_M48"/>
</dbReference>
<feature type="transmembrane region" description="Helical" evidence="7">
    <location>
        <begin position="50"/>
        <end position="74"/>
    </location>
</feature>
<evidence type="ECO:0000256" key="6">
    <source>
        <dbReference type="RuleBase" id="RU003983"/>
    </source>
</evidence>
<gene>
    <name evidence="9" type="ORF">BAIACGLI_00012</name>
</gene>
<evidence type="ECO:0000256" key="4">
    <source>
        <dbReference type="ARBA" id="ARBA00022833"/>
    </source>
</evidence>
<dbReference type="GO" id="GO:0046872">
    <property type="term" value="F:metal ion binding"/>
    <property type="evidence" value="ECO:0007669"/>
    <property type="project" value="UniProtKB-KW"/>
</dbReference>